<evidence type="ECO:0000313" key="3">
    <source>
        <dbReference type="Proteomes" id="UP000499080"/>
    </source>
</evidence>
<dbReference type="Proteomes" id="UP000499080">
    <property type="component" value="Unassembled WGS sequence"/>
</dbReference>
<proteinExistence type="predicted"/>
<dbReference type="OrthoDB" id="6437260at2759"/>
<gene>
    <name evidence="2" type="ORF">AVEN_159852_1</name>
</gene>
<sequence>MDYFVIPTRSNPPIKIVIRDLPQGTSADTIKGALATEGKFKVDKVVQLTRFKTKQSLPLFQVTLPNIEENKDIWTLRSLLYLRIKIEKSERKTGSLQCFKCCFWLS</sequence>
<accession>A0A4Y2HFP1</accession>
<comment type="caution">
    <text evidence="2">The sequence shown here is derived from an EMBL/GenBank/DDBJ whole genome shotgun (WGS) entry which is preliminary data.</text>
</comment>
<evidence type="ECO:0000313" key="2">
    <source>
        <dbReference type="EMBL" id="GBM64122.1"/>
    </source>
</evidence>
<organism evidence="2 3">
    <name type="scientific">Araneus ventricosus</name>
    <name type="common">Orbweaver spider</name>
    <name type="synonym">Epeira ventricosa</name>
    <dbReference type="NCBI Taxonomy" id="182803"/>
    <lineage>
        <taxon>Eukaryota</taxon>
        <taxon>Metazoa</taxon>
        <taxon>Ecdysozoa</taxon>
        <taxon>Arthropoda</taxon>
        <taxon>Chelicerata</taxon>
        <taxon>Arachnida</taxon>
        <taxon>Araneae</taxon>
        <taxon>Araneomorphae</taxon>
        <taxon>Entelegynae</taxon>
        <taxon>Araneoidea</taxon>
        <taxon>Araneidae</taxon>
        <taxon>Araneus</taxon>
    </lineage>
</organism>
<feature type="domain" description="Pre-C2HC" evidence="1">
    <location>
        <begin position="29"/>
        <end position="92"/>
    </location>
</feature>
<evidence type="ECO:0000259" key="1">
    <source>
        <dbReference type="Pfam" id="PF07530"/>
    </source>
</evidence>
<reference evidence="2 3" key="1">
    <citation type="journal article" date="2019" name="Sci. Rep.">
        <title>Orb-weaving spider Araneus ventricosus genome elucidates the spidroin gene catalogue.</title>
        <authorList>
            <person name="Kono N."/>
            <person name="Nakamura H."/>
            <person name="Ohtoshi R."/>
            <person name="Moran D.A.P."/>
            <person name="Shinohara A."/>
            <person name="Yoshida Y."/>
            <person name="Fujiwara M."/>
            <person name="Mori M."/>
            <person name="Tomita M."/>
            <person name="Arakawa K."/>
        </authorList>
    </citation>
    <scope>NUCLEOTIDE SEQUENCE [LARGE SCALE GENOMIC DNA]</scope>
</reference>
<dbReference type="AlphaFoldDB" id="A0A4Y2HFP1"/>
<name>A0A4Y2HFP1_ARAVE</name>
<keyword evidence="3" id="KW-1185">Reference proteome</keyword>
<dbReference type="EMBL" id="BGPR01001910">
    <property type="protein sequence ID" value="GBM64122.1"/>
    <property type="molecule type" value="Genomic_DNA"/>
</dbReference>
<protein>
    <recommendedName>
        <fullName evidence="1">Pre-C2HC domain-containing protein</fullName>
    </recommendedName>
</protein>
<dbReference type="InterPro" id="IPR006579">
    <property type="entry name" value="Pre_C2HC_dom"/>
</dbReference>
<dbReference type="Pfam" id="PF07530">
    <property type="entry name" value="PRE_C2HC"/>
    <property type="match status" value="1"/>
</dbReference>